<dbReference type="Proteomes" id="UP001254813">
    <property type="component" value="Unassembled WGS sequence"/>
</dbReference>
<organism evidence="4 5">
    <name type="scientific">Halogeometricum luteum</name>
    <dbReference type="NCBI Taxonomy" id="2950537"/>
    <lineage>
        <taxon>Archaea</taxon>
        <taxon>Methanobacteriati</taxon>
        <taxon>Methanobacteriota</taxon>
        <taxon>Stenosarchaea group</taxon>
        <taxon>Halobacteria</taxon>
        <taxon>Halobacteriales</taxon>
        <taxon>Haloferacaceae</taxon>
        <taxon>Halogeometricum</taxon>
    </lineage>
</organism>
<evidence type="ECO:0000313" key="5">
    <source>
        <dbReference type="Proteomes" id="UP001254813"/>
    </source>
</evidence>
<feature type="compositionally biased region" description="Acidic residues" evidence="2">
    <location>
        <begin position="437"/>
        <end position="446"/>
    </location>
</feature>
<gene>
    <name evidence="4" type="ORF">NDI79_20905</name>
</gene>
<evidence type="ECO:0000256" key="1">
    <source>
        <dbReference type="ARBA" id="ARBA00022737"/>
    </source>
</evidence>
<dbReference type="InterPro" id="IPR007742">
    <property type="entry name" value="NosD_dom"/>
</dbReference>
<dbReference type="SMART" id="SM00710">
    <property type="entry name" value="PbH1"/>
    <property type="match status" value="4"/>
</dbReference>
<dbReference type="SUPFAM" id="SSF51126">
    <property type="entry name" value="Pectin lyase-like"/>
    <property type="match status" value="1"/>
</dbReference>
<dbReference type="RefSeq" id="WP_310930640.1">
    <property type="nucleotide sequence ID" value="NZ_JAMQOQ010000007.1"/>
</dbReference>
<dbReference type="PANTHER" id="PTHR22990">
    <property type="entry name" value="F-BOX ONLY PROTEIN"/>
    <property type="match status" value="1"/>
</dbReference>
<comment type="caution">
    <text evidence="4">The sequence shown here is derived from an EMBL/GenBank/DDBJ whole genome shotgun (WGS) entry which is preliminary data.</text>
</comment>
<accession>A0ABU2G775</accession>
<feature type="domain" description="Periplasmic copper-binding protein NosD beta helix" evidence="3">
    <location>
        <begin position="185"/>
        <end position="349"/>
    </location>
</feature>
<name>A0ABU2G775_9EURY</name>
<dbReference type="InterPro" id="IPR012334">
    <property type="entry name" value="Pectin_lyas_fold"/>
</dbReference>
<feature type="compositionally biased region" description="Basic and acidic residues" evidence="2">
    <location>
        <begin position="417"/>
        <end position="427"/>
    </location>
</feature>
<dbReference type="Pfam" id="PF05048">
    <property type="entry name" value="NosD"/>
    <property type="match status" value="1"/>
</dbReference>
<dbReference type="Gene3D" id="2.160.20.10">
    <property type="entry name" value="Single-stranded right-handed beta-helix, Pectin lyase-like"/>
    <property type="match status" value="1"/>
</dbReference>
<dbReference type="InterPro" id="IPR051550">
    <property type="entry name" value="SCF-Subunits/Alg-Epimerases"/>
</dbReference>
<dbReference type="PANTHER" id="PTHR22990:SF15">
    <property type="entry name" value="F-BOX ONLY PROTEIN 10"/>
    <property type="match status" value="1"/>
</dbReference>
<dbReference type="EMBL" id="JAMQOQ010000007">
    <property type="protein sequence ID" value="MDS0296632.1"/>
    <property type="molecule type" value="Genomic_DNA"/>
</dbReference>
<sequence>MTSRRTLLDRPVSVVVGEDAPTLTAALRDAPPNTSIRVPAGTYNVSNVTVSKPVTIRGAGQNRTHLVGDRTGTVMTMTAPRTAVANLSLSGVGPARSGNNVTAGAVTVDKTSWNYNMRKVHGYGDAAVVFDTAGESFVSRVRINTTSNGIIARDSPNVTISNLTLYGTKRWDEGFLGVAAIGSSVVVQDSAFYGGKVGVFALDVDDLVVRDSRMEGMMLGVFNLYGRNLLISNNRVEDTGYGIYVEMRSSETAVVGNSVRRSGNGVIVAGTENYVSGNVLTQNRAGLLVEGHYSLYRRNVLAYNRIGLRSLTLLPTNTVTDNDVVRNGKPVTTSAYDIVHVWRGNYWSSAPGVRRTPSGSLVRSFRPTGSVDRAVGRVPYANTVAHSPTVTVLRQLQQFVPGLRKGGVVDPAPAADPIRDDVVKRVQETYNRTGKSEDDDSWDYRS</sequence>
<evidence type="ECO:0000313" key="4">
    <source>
        <dbReference type="EMBL" id="MDS0296632.1"/>
    </source>
</evidence>
<keyword evidence="1" id="KW-0677">Repeat</keyword>
<feature type="region of interest" description="Disordered" evidence="2">
    <location>
        <begin position="409"/>
        <end position="446"/>
    </location>
</feature>
<evidence type="ECO:0000256" key="2">
    <source>
        <dbReference type="SAM" id="MobiDB-lite"/>
    </source>
</evidence>
<evidence type="ECO:0000259" key="3">
    <source>
        <dbReference type="Pfam" id="PF05048"/>
    </source>
</evidence>
<proteinExistence type="predicted"/>
<protein>
    <submittedName>
        <fullName evidence="4">Right-handed parallel beta-helix repeat-containing protein</fullName>
    </submittedName>
</protein>
<reference evidence="4 5" key="1">
    <citation type="submission" date="2022-06" db="EMBL/GenBank/DDBJ databases">
        <title>Halogeometricum sp. a new haloarchaeum isolate from saline soil.</title>
        <authorList>
            <person name="Strakova D."/>
            <person name="Galisteo C."/>
            <person name="Sanchez-Porro C."/>
            <person name="Ventosa A."/>
        </authorList>
    </citation>
    <scope>NUCLEOTIDE SEQUENCE [LARGE SCALE GENOMIC DNA]</scope>
    <source>
        <strain evidence="5">S3BR25-2</strain>
    </source>
</reference>
<dbReference type="InterPro" id="IPR011050">
    <property type="entry name" value="Pectin_lyase_fold/virulence"/>
</dbReference>
<dbReference type="InterPro" id="IPR006626">
    <property type="entry name" value="PbH1"/>
</dbReference>
<keyword evidence="5" id="KW-1185">Reference proteome</keyword>